<evidence type="ECO:0000256" key="1">
    <source>
        <dbReference type="SAM" id="Coils"/>
    </source>
</evidence>
<dbReference type="Pfam" id="PF06294">
    <property type="entry name" value="CH_2"/>
    <property type="match status" value="1"/>
</dbReference>
<feature type="region of interest" description="Disordered" evidence="2">
    <location>
        <begin position="143"/>
        <end position="184"/>
    </location>
</feature>
<dbReference type="InterPro" id="IPR010441">
    <property type="entry name" value="CH_2"/>
</dbReference>
<protein>
    <recommendedName>
        <fullName evidence="3">Calponin-homology (CH) domain-containing protein</fullName>
    </recommendedName>
</protein>
<comment type="caution">
    <text evidence="4">The sequence shown here is derived from an EMBL/GenBank/DDBJ whole genome shotgun (WGS) entry which is preliminary data.</text>
</comment>
<dbReference type="PANTHER" id="PTHR12509">
    <property type="entry name" value="SPERMATOGENESIS-ASSOCIATED 4-RELATED"/>
    <property type="match status" value="1"/>
</dbReference>
<reference evidence="4" key="1">
    <citation type="submission" date="2021-02" db="EMBL/GenBank/DDBJ databases">
        <authorList>
            <person name="Nowell W R."/>
        </authorList>
    </citation>
    <scope>NUCLEOTIDE SEQUENCE</scope>
</reference>
<dbReference type="GO" id="GO:0005930">
    <property type="term" value="C:axoneme"/>
    <property type="evidence" value="ECO:0007669"/>
    <property type="project" value="TreeGrafter"/>
</dbReference>
<evidence type="ECO:0000259" key="3">
    <source>
        <dbReference type="PROSITE" id="PS50021"/>
    </source>
</evidence>
<proteinExistence type="predicted"/>
<sequence>MSWDIELDDQLLQDLYAWIDQIPLSRPKRRIEKDFADGVMIAELIKYYFPSWVDLHNYAAANSTQQKLVNWGLLNRKVFCRFGLNVPEHVMRGICLGRLGLIEIFLYNLRTKIDDYLYGMETNPSDPQYRALHQKAKITEANAVTPRFSPSGEPNSYGNMQSSNSAPKSRVPNDNIQKKPSSMHNISADMVSRIEYDEKEQECLAKEEQIQILQAKIRRLEHLLHLKDVRVEDLSDKLDRTRGLPGGFNRQQQPIPMVYKGRK</sequence>
<dbReference type="SUPFAM" id="SSF47576">
    <property type="entry name" value="Calponin-homology domain, CH-domain"/>
    <property type="match status" value="1"/>
</dbReference>
<dbReference type="PANTHER" id="PTHR12509:SF9">
    <property type="entry name" value="SPERM FLAGELLAR PROTEIN 1 ISOFORM X1"/>
    <property type="match status" value="1"/>
</dbReference>
<feature type="domain" description="Calponin-homology (CH)" evidence="3">
    <location>
        <begin position="9"/>
        <end position="114"/>
    </location>
</feature>
<feature type="compositionally biased region" description="Polar residues" evidence="2">
    <location>
        <begin position="152"/>
        <end position="184"/>
    </location>
</feature>
<organism evidence="4 5">
    <name type="scientific">Adineta ricciae</name>
    <name type="common">Rotifer</name>
    <dbReference type="NCBI Taxonomy" id="249248"/>
    <lineage>
        <taxon>Eukaryota</taxon>
        <taxon>Metazoa</taxon>
        <taxon>Spiralia</taxon>
        <taxon>Gnathifera</taxon>
        <taxon>Rotifera</taxon>
        <taxon>Eurotatoria</taxon>
        <taxon>Bdelloidea</taxon>
        <taxon>Adinetida</taxon>
        <taxon>Adinetidae</taxon>
        <taxon>Adineta</taxon>
    </lineage>
</organism>
<dbReference type="InterPro" id="IPR052111">
    <property type="entry name" value="Spermatogenesis_Ciliary_MAP"/>
</dbReference>
<dbReference type="EMBL" id="CAJNOR010001638">
    <property type="protein sequence ID" value="CAF1176459.1"/>
    <property type="molecule type" value="Genomic_DNA"/>
</dbReference>
<keyword evidence="1" id="KW-0175">Coiled coil</keyword>
<feature type="coiled-coil region" evidence="1">
    <location>
        <begin position="196"/>
        <end position="223"/>
    </location>
</feature>
<evidence type="ECO:0000313" key="5">
    <source>
        <dbReference type="Proteomes" id="UP000663828"/>
    </source>
</evidence>
<dbReference type="AlphaFoldDB" id="A0A814UMM7"/>
<dbReference type="PROSITE" id="PS50021">
    <property type="entry name" value="CH"/>
    <property type="match status" value="1"/>
</dbReference>
<evidence type="ECO:0000313" key="4">
    <source>
        <dbReference type="EMBL" id="CAF1176459.1"/>
    </source>
</evidence>
<dbReference type="GO" id="GO:0008017">
    <property type="term" value="F:microtubule binding"/>
    <property type="evidence" value="ECO:0007669"/>
    <property type="project" value="TreeGrafter"/>
</dbReference>
<dbReference type="GO" id="GO:0051493">
    <property type="term" value="P:regulation of cytoskeleton organization"/>
    <property type="evidence" value="ECO:0007669"/>
    <property type="project" value="TreeGrafter"/>
</dbReference>
<dbReference type="InterPro" id="IPR036872">
    <property type="entry name" value="CH_dom_sf"/>
</dbReference>
<gene>
    <name evidence="4" type="ORF">XAT740_LOCUS22330</name>
</gene>
<dbReference type="InterPro" id="IPR001715">
    <property type="entry name" value="CH_dom"/>
</dbReference>
<keyword evidence="5" id="KW-1185">Reference proteome</keyword>
<dbReference type="FunFam" id="1.10.418.10:FF:000059">
    <property type="entry name" value="RIKEN cDNA 6430531B16 gene"/>
    <property type="match status" value="1"/>
</dbReference>
<accession>A0A814UMM7</accession>
<dbReference type="Gene3D" id="1.10.418.10">
    <property type="entry name" value="Calponin-like domain"/>
    <property type="match status" value="1"/>
</dbReference>
<dbReference type="Proteomes" id="UP000663828">
    <property type="component" value="Unassembled WGS sequence"/>
</dbReference>
<name>A0A814UMM7_ADIRI</name>
<evidence type="ECO:0000256" key="2">
    <source>
        <dbReference type="SAM" id="MobiDB-lite"/>
    </source>
</evidence>